<dbReference type="Proteomes" id="UP000436088">
    <property type="component" value="Unassembled WGS sequence"/>
</dbReference>
<accession>A0A6A2YIQ9</accession>
<evidence type="ECO:0000313" key="2">
    <source>
        <dbReference type="Proteomes" id="UP000436088"/>
    </source>
</evidence>
<dbReference type="InterPro" id="IPR040256">
    <property type="entry name" value="At4g02000-like"/>
</dbReference>
<proteinExistence type="predicted"/>
<name>A0A6A2YIQ9_HIBSY</name>
<dbReference type="PANTHER" id="PTHR31286:SF167">
    <property type="entry name" value="OS09G0268800 PROTEIN"/>
    <property type="match status" value="1"/>
</dbReference>
<comment type="caution">
    <text evidence="1">The sequence shown here is derived from an EMBL/GenBank/DDBJ whole genome shotgun (WGS) entry which is preliminary data.</text>
</comment>
<sequence>MADEVHTLLASLHFTEDEVGDVLPLAPSSIQSAVTLEFCLVGLLDAAPPVETATVVRFVSADARQSISDRCPWSFNGDFFAFTPYDAQCSLADYDFSKLPMWVQVYDLPLGGMTESMGQLIGGRLGTTLVVDLRPGIGQLGSYFCVRVIFDILKPLRRCLAIGQRPSGQPLLCLFDICGIIGHVKASCP</sequence>
<gene>
    <name evidence="1" type="ORF">F3Y22_tig00111662pilonHSYRG00130</name>
</gene>
<keyword evidence="2" id="KW-1185">Reference proteome</keyword>
<protein>
    <submittedName>
        <fullName evidence="1">Uncharacterized protein</fullName>
    </submittedName>
</protein>
<dbReference type="EMBL" id="VEPZ02001399">
    <property type="protein sequence ID" value="KAE8675534.1"/>
    <property type="molecule type" value="Genomic_DNA"/>
</dbReference>
<reference evidence="1" key="1">
    <citation type="submission" date="2019-09" db="EMBL/GenBank/DDBJ databases">
        <title>Draft genome information of white flower Hibiscus syriacus.</title>
        <authorList>
            <person name="Kim Y.-M."/>
        </authorList>
    </citation>
    <scope>NUCLEOTIDE SEQUENCE [LARGE SCALE GENOMIC DNA]</scope>
    <source>
        <strain evidence="1">YM2019G1</strain>
    </source>
</reference>
<dbReference type="PANTHER" id="PTHR31286">
    <property type="entry name" value="GLYCINE-RICH CELL WALL STRUCTURAL PROTEIN 1.8-LIKE"/>
    <property type="match status" value="1"/>
</dbReference>
<organism evidence="1 2">
    <name type="scientific">Hibiscus syriacus</name>
    <name type="common">Rose of Sharon</name>
    <dbReference type="NCBI Taxonomy" id="106335"/>
    <lineage>
        <taxon>Eukaryota</taxon>
        <taxon>Viridiplantae</taxon>
        <taxon>Streptophyta</taxon>
        <taxon>Embryophyta</taxon>
        <taxon>Tracheophyta</taxon>
        <taxon>Spermatophyta</taxon>
        <taxon>Magnoliopsida</taxon>
        <taxon>eudicotyledons</taxon>
        <taxon>Gunneridae</taxon>
        <taxon>Pentapetalae</taxon>
        <taxon>rosids</taxon>
        <taxon>malvids</taxon>
        <taxon>Malvales</taxon>
        <taxon>Malvaceae</taxon>
        <taxon>Malvoideae</taxon>
        <taxon>Hibiscus</taxon>
    </lineage>
</organism>
<dbReference type="AlphaFoldDB" id="A0A6A2YIQ9"/>
<evidence type="ECO:0000313" key="1">
    <source>
        <dbReference type="EMBL" id="KAE8675534.1"/>
    </source>
</evidence>